<dbReference type="EMBL" id="CACRXK020011347">
    <property type="protein sequence ID" value="CAB4021274.1"/>
    <property type="molecule type" value="Genomic_DNA"/>
</dbReference>
<dbReference type="Proteomes" id="UP001152795">
    <property type="component" value="Unassembled WGS sequence"/>
</dbReference>
<gene>
    <name evidence="2" type="ORF">PACLA_8A007623</name>
</gene>
<proteinExistence type="predicted"/>
<evidence type="ECO:0000313" key="2">
    <source>
        <dbReference type="EMBL" id="CAB4021274.1"/>
    </source>
</evidence>
<dbReference type="AlphaFoldDB" id="A0A7D9KXJ5"/>
<feature type="compositionally biased region" description="Basic and acidic residues" evidence="1">
    <location>
        <begin position="316"/>
        <end position="380"/>
    </location>
</feature>
<name>A0A7D9KXJ5_PARCT</name>
<protein>
    <submittedName>
        <fullName evidence="2">Uncharacterized protein</fullName>
    </submittedName>
</protein>
<evidence type="ECO:0000313" key="3">
    <source>
        <dbReference type="Proteomes" id="UP001152795"/>
    </source>
</evidence>
<feature type="region of interest" description="Disordered" evidence="1">
    <location>
        <begin position="242"/>
        <end position="271"/>
    </location>
</feature>
<reference evidence="2" key="1">
    <citation type="submission" date="2020-04" db="EMBL/GenBank/DDBJ databases">
        <authorList>
            <person name="Alioto T."/>
            <person name="Alioto T."/>
            <person name="Gomez Garrido J."/>
        </authorList>
    </citation>
    <scope>NUCLEOTIDE SEQUENCE</scope>
    <source>
        <strain evidence="2">A484AB</strain>
    </source>
</reference>
<feature type="compositionally biased region" description="Basic and acidic residues" evidence="1">
    <location>
        <begin position="435"/>
        <end position="498"/>
    </location>
</feature>
<keyword evidence="3" id="KW-1185">Reference proteome</keyword>
<organism evidence="2 3">
    <name type="scientific">Paramuricea clavata</name>
    <name type="common">Red gorgonian</name>
    <name type="synonym">Violescent sea-whip</name>
    <dbReference type="NCBI Taxonomy" id="317549"/>
    <lineage>
        <taxon>Eukaryota</taxon>
        <taxon>Metazoa</taxon>
        <taxon>Cnidaria</taxon>
        <taxon>Anthozoa</taxon>
        <taxon>Octocorallia</taxon>
        <taxon>Malacalcyonacea</taxon>
        <taxon>Plexauridae</taxon>
        <taxon>Paramuricea</taxon>
    </lineage>
</organism>
<feature type="region of interest" description="Disordered" evidence="1">
    <location>
        <begin position="1"/>
        <end position="23"/>
    </location>
</feature>
<sequence>MAEKNENPKTTQPGEIVNHDSKIDQGETVNLSTKLSNIAVVNSSIQTVSKTCHTIKESNSYVGYGMTVAESSLDKAFKAGKAVLDSRTLAPITNTAMENIRYLDKEAGVMVDKFLKSNDKQSEERQANGGVQDITEYTTTESNSLVVNNESMIYFLGRKFVEVTSFLILLPYFGPKFALSTILGLFHGSSNEVGRKRKERGSLSEEVKYMEPSPVKRKYGDRLSTSSEEGTLVEILHDYISEDDPDYEPKEHESEESSEESGNEENREEKVKECLDLTQDLEEMGVPLSPEMQRNVEKLKNEANEAETSKCQSTPKKTEVMEMIERTTRGKTENKTTDTHATEEKLQEISLKESANEGKGKTEALKDVKESKGSKIDPSLKTRRSSKSPLLEKLLSPGRRSRKSQKEKTKTGKDSSETAGLTEDVAEVSTSKSEGNTKAETKIHAEKLTDSSKIPKVEAKVDETTKSKGKSEEGQKKSEKAESSKGEAKTGDGHHHGNEALSNVTGPFDIFKFGGKKSK</sequence>
<feature type="compositionally biased region" description="Low complexity" evidence="1">
    <location>
        <begin position="387"/>
        <end position="397"/>
    </location>
</feature>
<feature type="compositionally biased region" description="Basic and acidic residues" evidence="1">
    <location>
        <begin position="294"/>
        <end position="303"/>
    </location>
</feature>
<comment type="caution">
    <text evidence="2">The sequence shown here is derived from an EMBL/GenBank/DDBJ whole genome shotgun (WGS) entry which is preliminary data.</text>
</comment>
<dbReference type="OrthoDB" id="10441919at2759"/>
<feature type="region of interest" description="Disordered" evidence="1">
    <location>
        <begin position="283"/>
        <end position="519"/>
    </location>
</feature>
<feature type="compositionally biased region" description="Basic and acidic residues" evidence="1">
    <location>
        <begin position="404"/>
        <end position="416"/>
    </location>
</feature>
<accession>A0A7D9KXJ5</accession>
<evidence type="ECO:0000256" key="1">
    <source>
        <dbReference type="SAM" id="MobiDB-lite"/>
    </source>
</evidence>